<dbReference type="Proteomes" id="UP000295215">
    <property type="component" value="Unassembled WGS sequence"/>
</dbReference>
<accession>A0A4R7F4X3</accession>
<evidence type="ECO:0000256" key="4">
    <source>
        <dbReference type="ARBA" id="ARBA00051722"/>
    </source>
</evidence>
<dbReference type="EMBL" id="SOAG01000011">
    <property type="protein sequence ID" value="TDS58848.1"/>
    <property type="molecule type" value="Genomic_DNA"/>
</dbReference>
<evidence type="ECO:0000313" key="6">
    <source>
        <dbReference type="Proteomes" id="UP000295215"/>
    </source>
</evidence>
<name>A0A4R7F4X3_9FLAO</name>
<dbReference type="AlphaFoldDB" id="A0A4R7F4X3"/>
<dbReference type="OrthoDB" id="9788539at2"/>
<evidence type="ECO:0000256" key="1">
    <source>
        <dbReference type="ARBA" id="ARBA00005750"/>
    </source>
</evidence>
<dbReference type="GO" id="GO:0030145">
    <property type="term" value="F:manganese ion binding"/>
    <property type="evidence" value="ECO:0007669"/>
    <property type="project" value="InterPro"/>
</dbReference>
<proteinExistence type="inferred from homology"/>
<dbReference type="PANTHER" id="PTHR39181:SF1">
    <property type="entry name" value="TYROSINE-PROTEIN PHOSPHATASE YWQE"/>
    <property type="match status" value="1"/>
</dbReference>
<reference evidence="5 6" key="1">
    <citation type="submission" date="2019-03" db="EMBL/GenBank/DDBJ databases">
        <title>Genomic Encyclopedia of Archaeal and Bacterial Type Strains, Phase II (KMG-II): from individual species to whole genera.</title>
        <authorList>
            <person name="Goeker M."/>
        </authorList>
    </citation>
    <scope>NUCLEOTIDE SEQUENCE [LARGE SCALE GENOMIC DNA]</scope>
    <source>
        <strain evidence="5 6">DSM 28213</strain>
    </source>
</reference>
<dbReference type="PANTHER" id="PTHR39181">
    <property type="entry name" value="TYROSINE-PROTEIN PHOSPHATASE YWQE"/>
    <property type="match status" value="1"/>
</dbReference>
<dbReference type="InterPro" id="IPR016195">
    <property type="entry name" value="Pol/histidinol_Pase-like"/>
</dbReference>
<evidence type="ECO:0000256" key="2">
    <source>
        <dbReference type="ARBA" id="ARBA00013064"/>
    </source>
</evidence>
<dbReference type="InterPro" id="IPR016667">
    <property type="entry name" value="Caps_polysacc_synth_CpsB/CapC"/>
</dbReference>
<dbReference type="SUPFAM" id="SSF89550">
    <property type="entry name" value="PHP domain-like"/>
    <property type="match status" value="1"/>
</dbReference>
<sequence length="245" mass="28714">MFSFFKTKPLLKHLIPQNFVDIHSHLLFGIDDGAKDKENTKELLLNLKQLGFEQAITTPHTTPLVWDNTKEQILAKYEEVKSVLPVETKALNLRVASEYLMDESFLHRLENEKLLTLKDNYVLVEMSYMNPPVQLYDILFQLKSRGYDIVLAHPERYNFYHQNEEAYKKLKRTGCKFQMNLLSVTGYYGNHVLEAANHLLDGDMIDFVGSDIHHVRHVKAFENKIQIKNVQNFEKAIQNNQFFRI</sequence>
<evidence type="ECO:0000256" key="3">
    <source>
        <dbReference type="ARBA" id="ARBA00022801"/>
    </source>
</evidence>
<comment type="similarity">
    <text evidence="1">Belongs to the metallo-dependent hydrolases superfamily. CpsB/CapC family.</text>
</comment>
<organism evidence="5 6">
    <name type="scientific">Myroides indicus</name>
    <dbReference type="NCBI Taxonomy" id="1323422"/>
    <lineage>
        <taxon>Bacteria</taxon>
        <taxon>Pseudomonadati</taxon>
        <taxon>Bacteroidota</taxon>
        <taxon>Flavobacteriia</taxon>
        <taxon>Flavobacteriales</taxon>
        <taxon>Flavobacteriaceae</taxon>
        <taxon>Myroides</taxon>
    </lineage>
</organism>
<gene>
    <name evidence="5" type="ORF">C8P70_11130</name>
</gene>
<keyword evidence="3" id="KW-0378">Hydrolase</keyword>
<keyword evidence="6" id="KW-1185">Reference proteome</keyword>
<dbReference type="Pfam" id="PF19567">
    <property type="entry name" value="CpsB_CapC"/>
    <property type="match status" value="1"/>
</dbReference>
<evidence type="ECO:0000313" key="5">
    <source>
        <dbReference type="EMBL" id="TDS58848.1"/>
    </source>
</evidence>
<dbReference type="RefSeq" id="WP_133712446.1">
    <property type="nucleotide sequence ID" value="NZ_SOAG01000011.1"/>
</dbReference>
<protein>
    <recommendedName>
        <fullName evidence="2">protein-tyrosine-phosphatase</fullName>
        <ecNumber evidence="2">3.1.3.48</ecNumber>
    </recommendedName>
</protein>
<dbReference type="Gene3D" id="3.20.20.140">
    <property type="entry name" value="Metal-dependent hydrolases"/>
    <property type="match status" value="1"/>
</dbReference>
<comment type="caution">
    <text evidence="5">The sequence shown here is derived from an EMBL/GenBank/DDBJ whole genome shotgun (WGS) entry which is preliminary data.</text>
</comment>
<dbReference type="PIRSF" id="PIRSF016557">
    <property type="entry name" value="Caps_synth_CpsB"/>
    <property type="match status" value="1"/>
</dbReference>
<comment type="catalytic activity">
    <reaction evidence="4">
        <text>O-phospho-L-tyrosyl-[protein] + H2O = L-tyrosyl-[protein] + phosphate</text>
        <dbReference type="Rhea" id="RHEA:10684"/>
        <dbReference type="Rhea" id="RHEA-COMP:10136"/>
        <dbReference type="Rhea" id="RHEA-COMP:20101"/>
        <dbReference type="ChEBI" id="CHEBI:15377"/>
        <dbReference type="ChEBI" id="CHEBI:43474"/>
        <dbReference type="ChEBI" id="CHEBI:46858"/>
        <dbReference type="ChEBI" id="CHEBI:61978"/>
        <dbReference type="EC" id="3.1.3.48"/>
    </reaction>
</comment>
<dbReference type="EC" id="3.1.3.48" evidence="2"/>
<dbReference type="GO" id="GO:0004725">
    <property type="term" value="F:protein tyrosine phosphatase activity"/>
    <property type="evidence" value="ECO:0007669"/>
    <property type="project" value="UniProtKB-EC"/>
</dbReference>